<dbReference type="InterPro" id="IPR022343">
    <property type="entry name" value="GCR1-cAMP_receptor"/>
</dbReference>
<feature type="domain" description="G-protein coupled receptors family 1 profile" evidence="10">
    <location>
        <begin position="25"/>
        <end position="258"/>
    </location>
</feature>
<comment type="subcellular location">
    <subcellularLocation>
        <location evidence="1">Membrane</location>
        <topology evidence="1">Multi-pass membrane protein</topology>
    </subcellularLocation>
</comment>
<evidence type="ECO:0000256" key="5">
    <source>
        <dbReference type="ARBA" id="ARBA00023136"/>
    </source>
</evidence>
<feature type="transmembrane region" description="Helical" evidence="8">
    <location>
        <begin position="46"/>
        <end position="64"/>
    </location>
</feature>
<evidence type="ECO:0008006" key="13">
    <source>
        <dbReference type="Google" id="ProtNLM"/>
    </source>
</evidence>
<reference evidence="11 12" key="1">
    <citation type="submission" date="2016-11" db="EMBL/GenBank/DDBJ databases">
        <title>The macronuclear genome of Stentor coeruleus: a giant cell with tiny introns.</title>
        <authorList>
            <person name="Slabodnick M."/>
            <person name="Ruby J.G."/>
            <person name="Reiff S.B."/>
            <person name="Swart E.C."/>
            <person name="Gosai S."/>
            <person name="Prabakaran S."/>
            <person name="Witkowska E."/>
            <person name="Larue G.E."/>
            <person name="Fisher S."/>
            <person name="Freeman R.M."/>
            <person name="Gunawardena J."/>
            <person name="Chu W."/>
            <person name="Stover N.A."/>
            <person name="Gregory B.D."/>
            <person name="Nowacki M."/>
            <person name="Derisi J."/>
            <person name="Roy S.W."/>
            <person name="Marshall W.F."/>
            <person name="Sood P."/>
        </authorList>
    </citation>
    <scope>NUCLEOTIDE SEQUENCE [LARGE SCALE GENOMIC DNA]</scope>
    <source>
        <strain evidence="11">WM001</strain>
    </source>
</reference>
<keyword evidence="5 8" id="KW-0472">Membrane</keyword>
<dbReference type="PROSITE" id="PS50262">
    <property type="entry name" value="G_PROTEIN_RECEP_F1_2"/>
    <property type="match status" value="1"/>
</dbReference>
<dbReference type="PRINTS" id="PR02001">
    <property type="entry name" value="GCR1CAMPR"/>
</dbReference>
<feature type="domain" description="G-protein coupled receptors family 2 profile 2" evidence="9">
    <location>
        <begin position="11"/>
        <end position="262"/>
    </location>
</feature>
<dbReference type="PRINTS" id="PR02000">
    <property type="entry name" value="GCR1PLANT"/>
</dbReference>
<sequence>MRLTDSQRLIIYYFNSVSNGFSICGCLFICGMYLKFIELRTFPFRLIFVLSIFDIFSSIGYMLPTFDLYDDDALCQIQGAVINMFTLASALWAGIIAFSLYYIIVKSNFYIQSYMRYFIIGVFTLSIIVTIIPFTSRTYGTVAGWCWIKQDGSYDISFYERYILFFVPMWLLVIINGVLYMKVSKCLKNSDDPDGARSELNRKLKFYPMILIICFLPYTIKSSLEFKNESFTIRHDFELTIVVGTIRGMHGFLNAFVYGFTKKVRNALNARVAANDTEISIMLPASENDPKSFIKEMK</sequence>
<feature type="transmembrane region" description="Helical" evidence="8">
    <location>
        <begin position="240"/>
        <end position="261"/>
    </location>
</feature>
<evidence type="ECO:0000313" key="12">
    <source>
        <dbReference type="Proteomes" id="UP000187209"/>
    </source>
</evidence>
<evidence type="ECO:0000256" key="8">
    <source>
        <dbReference type="SAM" id="Phobius"/>
    </source>
</evidence>
<feature type="transmembrane region" description="Helical" evidence="8">
    <location>
        <begin position="12"/>
        <end position="34"/>
    </location>
</feature>
<dbReference type="SUPFAM" id="SSF81321">
    <property type="entry name" value="Family A G protein-coupled receptor-like"/>
    <property type="match status" value="1"/>
</dbReference>
<dbReference type="PANTHER" id="PTHR23112:SF0">
    <property type="entry name" value="TRANSMEMBRANE PROTEIN 116"/>
    <property type="match status" value="1"/>
</dbReference>
<keyword evidence="3 8" id="KW-1133">Transmembrane helix</keyword>
<evidence type="ECO:0000259" key="10">
    <source>
        <dbReference type="PROSITE" id="PS50262"/>
    </source>
</evidence>
<evidence type="ECO:0000256" key="2">
    <source>
        <dbReference type="ARBA" id="ARBA00022692"/>
    </source>
</evidence>
<accession>A0A1R2CS26</accession>
<feature type="transmembrane region" description="Helical" evidence="8">
    <location>
        <begin position="117"/>
        <end position="135"/>
    </location>
</feature>
<dbReference type="InterPro" id="IPR017981">
    <property type="entry name" value="GPCR_2-like_7TM"/>
</dbReference>
<dbReference type="InterPro" id="IPR017452">
    <property type="entry name" value="GPCR_Rhodpsn_7TM"/>
</dbReference>
<protein>
    <recommendedName>
        <fullName evidence="13">G-protein coupled receptors family 2 profile 2 domain-containing protein</fullName>
    </recommendedName>
</protein>
<dbReference type="EMBL" id="MPUH01000074">
    <property type="protein sequence ID" value="OMJ91797.1"/>
    <property type="molecule type" value="Genomic_DNA"/>
</dbReference>
<evidence type="ECO:0000256" key="6">
    <source>
        <dbReference type="ARBA" id="ARBA00023170"/>
    </source>
</evidence>
<keyword evidence="6" id="KW-0675">Receptor</keyword>
<dbReference type="GO" id="GO:0007189">
    <property type="term" value="P:adenylate cyclase-activating G protein-coupled receptor signaling pathway"/>
    <property type="evidence" value="ECO:0007669"/>
    <property type="project" value="TreeGrafter"/>
</dbReference>
<evidence type="ECO:0000256" key="1">
    <source>
        <dbReference type="ARBA" id="ARBA00004141"/>
    </source>
</evidence>
<feature type="transmembrane region" description="Helical" evidence="8">
    <location>
        <begin position="204"/>
        <end position="220"/>
    </location>
</feature>
<evidence type="ECO:0000256" key="4">
    <source>
        <dbReference type="ARBA" id="ARBA00023040"/>
    </source>
</evidence>
<organism evidence="11 12">
    <name type="scientific">Stentor coeruleus</name>
    <dbReference type="NCBI Taxonomy" id="5963"/>
    <lineage>
        <taxon>Eukaryota</taxon>
        <taxon>Sar</taxon>
        <taxon>Alveolata</taxon>
        <taxon>Ciliophora</taxon>
        <taxon>Postciliodesmatophora</taxon>
        <taxon>Heterotrichea</taxon>
        <taxon>Heterotrichida</taxon>
        <taxon>Stentoridae</taxon>
        <taxon>Stentor</taxon>
    </lineage>
</organism>
<gene>
    <name evidence="11" type="ORF">SteCoe_5578</name>
</gene>
<dbReference type="PROSITE" id="PS50261">
    <property type="entry name" value="G_PROTEIN_RECEP_F2_4"/>
    <property type="match status" value="1"/>
</dbReference>
<dbReference type="Gene3D" id="1.20.1070.10">
    <property type="entry name" value="Rhodopsin 7-helix transmembrane proteins"/>
    <property type="match status" value="1"/>
</dbReference>
<keyword evidence="7" id="KW-0807">Transducer</keyword>
<dbReference type="Proteomes" id="UP000187209">
    <property type="component" value="Unassembled WGS sequence"/>
</dbReference>
<evidence type="ECO:0000313" key="11">
    <source>
        <dbReference type="EMBL" id="OMJ91797.1"/>
    </source>
</evidence>
<dbReference type="OrthoDB" id="299724at2759"/>
<dbReference type="GO" id="GO:0005886">
    <property type="term" value="C:plasma membrane"/>
    <property type="evidence" value="ECO:0007669"/>
    <property type="project" value="TreeGrafter"/>
</dbReference>
<proteinExistence type="predicted"/>
<dbReference type="AlphaFoldDB" id="A0A1R2CS26"/>
<comment type="caution">
    <text evidence="11">The sequence shown here is derived from an EMBL/GenBank/DDBJ whole genome shotgun (WGS) entry which is preliminary data.</text>
</comment>
<evidence type="ECO:0000256" key="3">
    <source>
        <dbReference type="ARBA" id="ARBA00022989"/>
    </source>
</evidence>
<dbReference type="GO" id="GO:0007166">
    <property type="term" value="P:cell surface receptor signaling pathway"/>
    <property type="evidence" value="ECO:0007669"/>
    <property type="project" value="InterPro"/>
</dbReference>
<feature type="transmembrane region" description="Helical" evidence="8">
    <location>
        <begin position="162"/>
        <end position="183"/>
    </location>
</feature>
<evidence type="ECO:0000256" key="7">
    <source>
        <dbReference type="ARBA" id="ARBA00023224"/>
    </source>
</evidence>
<name>A0A1R2CS26_9CILI</name>
<keyword evidence="4" id="KW-0297">G-protein coupled receptor</keyword>
<dbReference type="Pfam" id="PF05462">
    <property type="entry name" value="Dicty_CAR"/>
    <property type="match status" value="1"/>
</dbReference>
<evidence type="ECO:0000259" key="9">
    <source>
        <dbReference type="PROSITE" id="PS50261"/>
    </source>
</evidence>
<dbReference type="GO" id="GO:0004930">
    <property type="term" value="F:G protein-coupled receptor activity"/>
    <property type="evidence" value="ECO:0007669"/>
    <property type="project" value="UniProtKB-KW"/>
</dbReference>
<dbReference type="PROSITE" id="PS51257">
    <property type="entry name" value="PROKAR_LIPOPROTEIN"/>
    <property type="match status" value="1"/>
</dbReference>
<keyword evidence="12" id="KW-1185">Reference proteome</keyword>
<dbReference type="InterPro" id="IPR022340">
    <property type="entry name" value="GPCR_GCR1_put"/>
</dbReference>
<keyword evidence="2 8" id="KW-0812">Transmembrane</keyword>
<dbReference type="PANTHER" id="PTHR23112">
    <property type="entry name" value="G PROTEIN-COUPLED RECEPTOR 157-RELATED"/>
    <property type="match status" value="1"/>
</dbReference>
<feature type="transmembrane region" description="Helical" evidence="8">
    <location>
        <begin position="84"/>
        <end position="105"/>
    </location>
</feature>